<dbReference type="AlphaFoldDB" id="A0A2V5KC26"/>
<gene>
    <name evidence="3" type="ORF">DLM86_06115</name>
</gene>
<accession>A0A2V5KC26</accession>
<evidence type="ECO:0000313" key="4">
    <source>
        <dbReference type="Proteomes" id="UP000247476"/>
    </source>
</evidence>
<comment type="caution">
    <text evidence="3">The sequence shown here is derived from an EMBL/GenBank/DDBJ whole genome shotgun (WGS) entry which is preliminary data.</text>
</comment>
<dbReference type="Proteomes" id="UP000247476">
    <property type="component" value="Unassembled WGS sequence"/>
</dbReference>
<sequence length="522" mass="59475">MQAKRLSIGVGALVMAAALIMLIFSDRLSSNAKRSETETDSERPELTWFTYNPAGTPLPPPETDVVRKAIEAKFRVRLNLIAWPPGRDYQTQYVGLLMANNAPDFGIDLSPDGGSSLILEGVYADLTPFVSPATMPNYFKYWMTEQELRQYQIHNRFVRAPVPYDRNVYRSYYIRKDWLDRLGLPVPESYEQYVETLRAFTFRDPDGNGRQDTYGFTTSGNGRQLSDEWPEFVKNGLLYPAYMENNRLIDMKSDPRVGLVVDDILRVMKEGLADPDWFLNQDNEHIEKAVRGKAGIVMGTTRRFAFDSNPSSVQARGKEADSSANWIPFNPFGANRPLGTFTEAGLPFMFPKAAADRHPENVKKTIEILDWLCGEEGFLLTHYGLEGKHYTRSGNIVTLLPSSNAMTERDAWSGWSFFTPDSPSQLGLTVIDPRMTDHDKAIDDFLARLPVKEKLGTFLIPPQEIDVAIFRAKLDEMHIKMLYSDKSGARWPEYREEALADYYGDWILQYYENQVRTARGTK</sequence>
<dbReference type="RefSeq" id="WP_110839070.1">
    <property type="nucleotide sequence ID" value="NZ_QJVJ01000002.1"/>
</dbReference>
<dbReference type="EMBL" id="QJVJ01000002">
    <property type="protein sequence ID" value="PYI56542.1"/>
    <property type="molecule type" value="Genomic_DNA"/>
</dbReference>
<protein>
    <recommendedName>
        <fullName evidence="5">ABC transporter substrate-binding protein</fullName>
    </recommendedName>
</protein>
<feature type="transmembrane region" description="Helical" evidence="2">
    <location>
        <begin position="6"/>
        <end position="24"/>
    </location>
</feature>
<dbReference type="OrthoDB" id="9787283at2"/>
<dbReference type="PANTHER" id="PTHR43649">
    <property type="entry name" value="ARABINOSE-BINDING PROTEIN-RELATED"/>
    <property type="match status" value="1"/>
</dbReference>
<evidence type="ECO:0000256" key="2">
    <source>
        <dbReference type="SAM" id="Phobius"/>
    </source>
</evidence>
<keyword evidence="1" id="KW-0732">Signal</keyword>
<name>A0A2V5KC26_9BACL</name>
<proteinExistence type="predicted"/>
<keyword evidence="2" id="KW-1133">Transmembrane helix</keyword>
<dbReference type="SUPFAM" id="SSF53850">
    <property type="entry name" value="Periplasmic binding protein-like II"/>
    <property type="match status" value="1"/>
</dbReference>
<evidence type="ECO:0000313" key="3">
    <source>
        <dbReference type="EMBL" id="PYI56542.1"/>
    </source>
</evidence>
<dbReference type="PANTHER" id="PTHR43649:SF33">
    <property type="entry name" value="POLYGALACTURONAN_RHAMNOGALACTURONAN-BINDING PROTEIN YTCQ"/>
    <property type="match status" value="1"/>
</dbReference>
<reference evidence="3 4" key="1">
    <citation type="submission" date="2018-05" db="EMBL/GenBank/DDBJ databases">
        <title>Paenibacillus flagellatus sp. nov., isolated from selenium mineral soil.</title>
        <authorList>
            <person name="Dai X."/>
        </authorList>
    </citation>
    <scope>NUCLEOTIDE SEQUENCE [LARGE SCALE GENOMIC DNA]</scope>
    <source>
        <strain evidence="3 4">DXL2</strain>
    </source>
</reference>
<dbReference type="Gene3D" id="3.40.190.10">
    <property type="entry name" value="Periplasmic binding protein-like II"/>
    <property type="match status" value="2"/>
</dbReference>
<evidence type="ECO:0000256" key="1">
    <source>
        <dbReference type="ARBA" id="ARBA00022729"/>
    </source>
</evidence>
<evidence type="ECO:0008006" key="5">
    <source>
        <dbReference type="Google" id="ProtNLM"/>
    </source>
</evidence>
<keyword evidence="2" id="KW-0812">Transmembrane</keyword>
<keyword evidence="2" id="KW-0472">Membrane</keyword>
<keyword evidence="4" id="KW-1185">Reference proteome</keyword>
<organism evidence="3 4">
    <name type="scientific">Paenibacillus flagellatus</name>
    <dbReference type="NCBI Taxonomy" id="2211139"/>
    <lineage>
        <taxon>Bacteria</taxon>
        <taxon>Bacillati</taxon>
        <taxon>Bacillota</taxon>
        <taxon>Bacilli</taxon>
        <taxon>Bacillales</taxon>
        <taxon>Paenibacillaceae</taxon>
        <taxon>Paenibacillus</taxon>
    </lineage>
</organism>
<dbReference type="InterPro" id="IPR050490">
    <property type="entry name" value="Bact_solute-bd_prot1"/>
</dbReference>